<proteinExistence type="predicted"/>
<accession>A0A2Z6IED5</accession>
<reference evidence="1 2" key="1">
    <citation type="journal article" date="2018" name="Microbiol. Resour. Announc.">
        <title>Complete Genome Sequence of Acidithiobacillus ferridurans JCM 18981.</title>
        <authorList>
            <person name="Miyauchi T."/>
            <person name="Kouzuma A."/>
            <person name="Abe T."/>
            <person name="Watanabe K."/>
        </authorList>
    </citation>
    <scope>NUCLEOTIDE SEQUENCE [LARGE SCALE GENOMIC DNA]</scope>
    <source>
        <strain evidence="2">ATCC 33020 / DSM 29468 / JCM 18981 / 11Fe</strain>
    </source>
</reference>
<dbReference type="Proteomes" id="UP000280188">
    <property type="component" value="Chromosome"/>
</dbReference>
<protein>
    <submittedName>
        <fullName evidence="1">Uncharacterized protein</fullName>
    </submittedName>
</protein>
<dbReference type="RefSeq" id="WP_126604159.1">
    <property type="nucleotide sequence ID" value="NZ_AP018795.1"/>
</dbReference>
<sequence length="191" mass="21470">MATKAEEAKQHFFNGNKGWAEEYAAMQAGLTMDANDPMWWFIFQQVAPKGDGTAENVQLHEFKEAVDKLAEIKNGLKGDVGEEVSRALREITTIKKNLEAQINSQIDTEKDGERAVITLTQKYEKMDKEAELLQKSIDAAVKIYGLKPPENHLSRYLVENVSNRRLLFFLGAIPVSIIALGIVEWLAITYA</sequence>
<name>A0A2Z6IED5_ACIFI</name>
<dbReference type="AlphaFoldDB" id="A0A2Z6IED5"/>
<dbReference type="KEGG" id="afj:AFERRID_01360"/>
<organism evidence="1 2">
    <name type="scientific">Acidithiobacillus ferridurans</name>
    <dbReference type="NCBI Taxonomy" id="1232575"/>
    <lineage>
        <taxon>Bacteria</taxon>
        <taxon>Pseudomonadati</taxon>
        <taxon>Pseudomonadota</taxon>
        <taxon>Acidithiobacillia</taxon>
        <taxon>Acidithiobacillales</taxon>
        <taxon>Acidithiobacillaceae</taxon>
        <taxon>Acidithiobacillus</taxon>
    </lineage>
</organism>
<evidence type="ECO:0000313" key="1">
    <source>
        <dbReference type="EMBL" id="BBF63918.1"/>
    </source>
</evidence>
<gene>
    <name evidence="1" type="ORF">AFERRID_01360</name>
</gene>
<evidence type="ECO:0000313" key="2">
    <source>
        <dbReference type="Proteomes" id="UP000280188"/>
    </source>
</evidence>
<dbReference type="EMBL" id="AP018795">
    <property type="protein sequence ID" value="BBF63918.1"/>
    <property type="molecule type" value="Genomic_DNA"/>
</dbReference>
<keyword evidence="2" id="KW-1185">Reference proteome</keyword>